<proteinExistence type="predicted"/>
<dbReference type="KEGG" id="daq:DAQ1742_04271"/>
<sequence length="53" mass="6306">MFFYPVIFLFQETDCHSIPLVLCYYLSTGEYPLYIRAFSFIHGFCELIEFSGH</sequence>
<name>A0A375AG08_9GAMM</name>
<evidence type="ECO:0000313" key="2">
    <source>
        <dbReference type="Proteomes" id="UP000294820"/>
    </source>
</evidence>
<keyword evidence="2" id="KW-1185">Reference proteome</keyword>
<dbReference type="EMBL" id="LT615367">
    <property type="protein sequence ID" value="SLM65028.1"/>
    <property type="molecule type" value="Genomic_DNA"/>
</dbReference>
<organism evidence="1 2">
    <name type="scientific">Dickeya aquatica</name>
    <dbReference type="NCBI Taxonomy" id="1401087"/>
    <lineage>
        <taxon>Bacteria</taxon>
        <taxon>Pseudomonadati</taxon>
        <taxon>Pseudomonadota</taxon>
        <taxon>Gammaproteobacteria</taxon>
        <taxon>Enterobacterales</taxon>
        <taxon>Pectobacteriaceae</taxon>
        <taxon>Dickeya</taxon>
    </lineage>
</organism>
<reference evidence="1 2" key="1">
    <citation type="submission" date="2016-09" db="EMBL/GenBank/DDBJ databases">
        <authorList>
            <person name="Reverchon S."/>
            <person name="Nasser W."/>
            <person name="Leonard S."/>
            <person name="Brochier C."/>
            <person name="Duprey A."/>
        </authorList>
    </citation>
    <scope>NUCLEOTIDE SEQUENCE [LARGE SCALE GENOMIC DNA]</scope>
    <source>
        <strain evidence="1 2">174/2</strain>
    </source>
</reference>
<evidence type="ECO:0000313" key="1">
    <source>
        <dbReference type="EMBL" id="SLM65028.1"/>
    </source>
</evidence>
<protein>
    <submittedName>
        <fullName evidence="1">Uncharacterized protein</fullName>
    </submittedName>
</protein>
<dbReference type="Proteomes" id="UP000294820">
    <property type="component" value="Chromosome 1"/>
</dbReference>
<gene>
    <name evidence="1" type="ORF">DAQ1742_04271</name>
</gene>
<accession>A0A375AG08</accession>
<dbReference type="AlphaFoldDB" id="A0A375AG08"/>